<proteinExistence type="predicted"/>
<keyword evidence="2" id="KW-1185">Reference proteome</keyword>
<evidence type="ECO:0000313" key="2">
    <source>
        <dbReference type="Proteomes" id="UP001165083"/>
    </source>
</evidence>
<dbReference type="Proteomes" id="UP001165083">
    <property type="component" value="Unassembled WGS sequence"/>
</dbReference>
<comment type="caution">
    <text evidence="1">The sequence shown here is derived from an EMBL/GenBank/DDBJ whole genome shotgun (WGS) entry which is preliminary data.</text>
</comment>
<dbReference type="AlphaFoldDB" id="A0A9W6X7J7"/>
<dbReference type="OrthoDB" id="161393at2759"/>
<protein>
    <submittedName>
        <fullName evidence="1">Unnamed protein product</fullName>
    </submittedName>
</protein>
<reference evidence="1" key="1">
    <citation type="submission" date="2023-04" db="EMBL/GenBank/DDBJ databases">
        <title>Phytophthora lilii NBRC 32176.</title>
        <authorList>
            <person name="Ichikawa N."/>
            <person name="Sato H."/>
            <person name="Tonouchi N."/>
        </authorList>
    </citation>
    <scope>NUCLEOTIDE SEQUENCE</scope>
    <source>
        <strain evidence="1">NBRC 32176</strain>
    </source>
</reference>
<gene>
    <name evidence="1" type="ORF">Plil01_001413400</name>
</gene>
<accession>A0A9W6X7J7</accession>
<dbReference type="EMBL" id="BSXW01001043">
    <property type="protein sequence ID" value="GMF33103.1"/>
    <property type="molecule type" value="Genomic_DNA"/>
</dbReference>
<evidence type="ECO:0000313" key="1">
    <source>
        <dbReference type="EMBL" id="GMF33103.1"/>
    </source>
</evidence>
<name>A0A9W6X7J7_9STRA</name>
<organism evidence="1 2">
    <name type="scientific">Phytophthora lilii</name>
    <dbReference type="NCBI Taxonomy" id="2077276"/>
    <lineage>
        <taxon>Eukaryota</taxon>
        <taxon>Sar</taxon>
        <taxon>Stramenopiles</taxon>
        <taxon>Oomycota</taxon>
        <taxon>Peronosporomycetes</taxon>
        <taxon>Peronosporales</taxon>
        <taxon>Peronosporaceae</taxon>
        <taxon>Phytophthora</taxon>
    </lineage>
</organism>
<sequence>MTLSVEYGDDMKQLFSGMKRLEAANNQSSTPKSLGKQPLTFSLYNELCQSTRALAPHYQWQEKLNTPCPHSRRKPRHGAAHIGYETLKLKPSKHKRSEQQLKLATVLRLIRDRGRERGRVLPFKERKRLKQSAAT</sequence>